<protein>
    <submittedName>
        <fullName evidence="2">Uncharacterized protein</fullName>
    </submittedName>
</protein>
<evidence type="ECO:0000313" key="2">
    <source>
        <dbReference type="EMBL" id="KHJ74946.1"/>
    </source>
</evidence>
<sequence length="152" mass="17838">MLLLIASILLMGRLQLVQSAFCLMADSKFGSGCVGGGGGYNSYSYNTRQYTPYRYSYSTTPYQYYGRQPYYAYRQPTYTSWQQPYYYRQPYSGYNYYSYSQPYTGYNPYNYGYARQSAYSYSGLSRDRWGNTYLGSRSNPLWITCRTRYCSG</sequence>
<proteinExistence type="predicted"/>
<feature type="chain" id="PRO_5002060558" evidence="1">
    <location>
        <begin position="20"/>
        <end position="152"/>
    </location>
</feature>
<reference evidence="2 3" key="1">
    <citation type="submission" date="2014-03" db="EMBL/GenBank/DDBJ databases">
        <title>Draft genome of the hookworm Oesophagostomum dentatum.</title>
        <authorList>
            <person name="Mitreva M."/>
        </authorList>
    </citation>
    <scope>NUCLEOTIDE SEQUENCE [LARGE SCALE GENOMIC DNA]</scope>
    <source>
        <strain evidence="2 3">OD-Hann</strain>
    </source>
</reference>
<feature type="signal peptide" evidence="1">
    <location>
        <begin position="1"/>
        <end position="19"/>
    </location>
</feature>
<dbReference type="EMBL" id="KN613229">
    <property type="protein sequence ID" value="KHJ74946.1"/>
    <property type="molecule type" value="Genomic_DNA"/>
</dbReference>
<dbReference type="AlphaFoldDB" id="A0A0B1RTH8"/>
<name>A0A0B1RTH8_OESDE</name>
<organism evidence="2 3">
    <name type="scientific">Oesophagostomum dentatum</name>
    <name type="common">Nodular worm</name>
    <dbReference type="NCBI Taxonomy" id="61180"/>
    <lineage>
        <taxon>Eukaryota</taxon>
        <taxon>Metazoa</taxon>
        <taxon>Ecdysozoa</taxon>
        <taxon>Nematoda</taxon>
        <taxon>Chromadorea</taxon>
        <taxon>Rhabditida</taxon>
        <taxon>Rhabditina</taxon>
        <taxon>Rhabditomorpha</taxon>
        <taxon>Strongyloidea</taxon>
        <taxon>Strongylidae</taxon>
        <taxon>Oesophagostomum</taxon>
    </lineage>
</organism>
<evidence type="ECO:0000256" key="1">
    <source>
        <dbReference type="SAM" id="SignalP"/>
    </source>
</evidence>
<dbReference type="Proteomes" id="UP000053660">
    <property type="component" value="Unassembled WGS sequence"/>
</dbReference>
<keyword evidence="3" id="KW-1185">Reference proteome</keyword>
<gene>
    <name evidence="2" type="ORF">OESDEN_25438</name>
</gene>
<accession>A0A0B1RTH8</accession>
<dbReference type="OrthoDB" id="5771130at2759"/>
<keyword evidence="1" id="KW-0732">Signal</keyword>
<evidence type="ECO:0000313" key="3">
    <source>
        <dbReference type="Proteomes" id="UP000053660"/>
    </source>
</evidence>